<keyword evidence="1" id="KW-0472">Membrane</keyword>
<organism evidence="2 3">
    <name type="scientific">Anaerobranca californiensis DSM 14826</name>
    <dbReference type="NCBI Taxonomy" id="1120989"/>
    <lineage>
        <taxon>Bacteria</taxon>
        <taxon>Bacillati</taxon>
        <taxon>Bacillota</taxon>
        <taxon>Clostridia</taxon>
        <taxon>Eubacteriales</taxon>
        <taxon>Proteinivoracaceae</taxon>
        <taxon>Anaerobranca</taxon>
    </lineage>
</organism>
<feature type="transmembrane region" description="Helical" evidence="1">
    <location>
        <begin position="109"/>
        <end position="127"/>
    </location>
</feature>
<evidence type="ECO:0000256" key="1">
    <source>
        <dbReference type="SAM" id="Phobius"/>
    </source>
</evidence>
<dbReference type="NCBIfam" id="NF037962">
    <property type="entry name" value="arsenic_eff"/>
    <property type="match status" value="1"/>
</dbReference>
<feature type="transmembrane region" description="Helical" evidence="1">
    <location>
        <begin position="16"/>
        <end position="34"/>
    </location>
</feature>
<keyword evidence="1" id="KW-1133">Transmembrane helix</keyword>
<name>A0A1M6MVE9_9FIRM</name>
<dbReference type="OrthoDB" id="9783550at2"/>
<feature type="transmembrane region" description="Helical" evidence="1">
    <location>
        <begin position="255"/>
        <end position="276"/>
    </location>
</feature>
<dbReference type="AlphaFoldDB" id="A0A1M6MVE9"/>
<protein>
    <submittedName>
        <fullName evidence="2">Putative, 10TM heavy-metal exporter</fullName>
    </submittedName>
</protein>
<gene>
    <name evidence="2" type="ORF">SAMN02745227_00910</name>
</gene>
<proteinExistence type="predicted"/>
<evidence type="ECO:0000313" key="2">
    <source>
        <dbReference type="EMBL" id="SHJ87370.1"/>
    </source>
</evidence>
<dbReference type="InterPro" id="IPR021552">
    <property type="entry name" value="ArsP_2"/>
</dbReference>
<dbReference type="EMBL" id="FRAI01000008">
    <property type="protein sequence ID" value="SHJ87370.1"/>
    <property type="molecule type" value="Genomic_DNA"/>
</dbReference>
<feature type="transmembrane region" description="Helical" evidence="1">
    <location>
        <begin position="200"/>
        <end position="222"/>
    </location>
</feature>
<dbReference type="Proteomes" id="UP000243547">
    <property type="component" value="Unassembled WGS sequence"/>
</dbReference>
<dbReference type="Pfam" id="PF11449">
    <property type="entry name" value="ArsP_2"/>
    <property type="match status" value="1"/>
</dbReference>
<keyword evidence="3" id="KW-1185">Reference proteome</keyword>
<evidence type="ECO:0000313" key="3">
    <source>
        <dbReference type="Proteomes" id="UP000243547"/>
    </source>
</evidence>
<feature type="transmembrane region" description="Helical" evidence="1">
    <location>
        <begin position="83"/>
        <end position="102"/>
    </location>
</feature>
<reference evidence="3" key="1">
    <citation type="submission" date="2016-11" db="EMBL/GenBank/DDBJ databases">
        <authorList>
            <person name="Varghese N."/>
            <person name="Submissions S."/>
        </authorList>
    </citation>
    <scope>NUCLEOTIDE SEQUENCE [LARGE SCALE GENOMIC DNA]</scope>
    <source>
        <strain evidence="3">DSM 14826</strain>
    </source>
</reference>
<keyword evidence="1" id="KW-0812">Transmembrane</keyword>
<sequence>MFLDIFELILDSMEGAFIEVGVFVGAVLLFFGYINFKKSGKFIENIEKSKKYQPIIGGLLGLTPGCGGAIFVMPLFFNGSVTFGTVIATLMSTMGDAAFVMIATKPLDYLIVSALMFIVGVATGYLVDLTPLGDKILKKYRQRMLILNGMRSKNKEAIESPLTSTEKITSNIINYTFWSLITIGLILGILNMMQIDINELFIPNLGLVIGVTGTALSVFIVIKGKRFLRDDTLESEMDKIQSLKQTFTQNALETAFVIMWVLFGYLAYDFLTFGVGGETI</sequence>
<feature type="transmembrane region" description="Helical" evidence="1">
    <location>
        <begin position="55"/>
        <end position="77"/>
    </location>
</feature>
<accession>A0A1M6MVE9</accession>
<dbReference type="RefSeq" id="WP_072906654.1">
    <property type="nucleotide sequence ID" value="NZ_FRAI01000008.1"/>
</dbReference>
<feature type="transmembrane region" description="Helical" evidence="1">
    <location>
        <begin position="172"/>
        <end position="193"/>
    </location>
</feature>